<evidence type="ECO:0000313" key="3">
    <source>
        <dbReference type="Proteomes" id="UP000216984"/>
    </source>
</evidence>
<evidence type="ECO:0000313" key="2">
    <source>
        <dbReference type="EMBL" id="OZC37126.1"/>
    </source>
</evidence>
<name>A0A7Z1DW52_9GAMM</name>
<dbReference type="EMBL" id="NEFY01000002">
    <property type="protein sequence ID" value="OZC37126.1"/>
    <property type="molecule type" value="Genomic_DNA"/>
</dbReference>
<keyword evidence="1" id="KW-0732">Signal</keyword>
<dbReference type="AlphaFoldDB" id="A0A7Z1DW52"/>
<organism evidence="2 3">
    <name type="scientific">Marinobacter vinifirmus</name>
    <dbReference type="NCBI Taxonomy" id="355591"/>
    <lineage>
        <taxon>Bacteria</taxon>
        <taxon>Pseudomonadati</taxon>
        <taxon>Pseudomonadota</taxon>
        <taxon>Gammaproteobacteria</taxon>
        <taxon>Pseudomonadales</taxon>
        <taxon>Marinobacteraceae</taxon>
        <taxon>Marinobacter</taxon>
    </lineage>
</organism>
<proteinExistence type="predicted"/>
<reference evidence="2 3" key="1">
    <citation type="submission" date="2017-06" db="EMBL/GenBank/DDBJ databases">
        <title>Draft genome sequence of the halophilic bacterium Marinobacter vinifirmus FB1.</title>
        <authorList>
            <person name="Stepanov V.G."/>
            <person name="Roberts D.J."/>
            <person name="Fox G.E."/>
        </authorList>
    </citation>
    <scope>NUCLEOTIDE SEQUENCE [LARGE SCALE GENOMIC DNA]</scope>
    <source>
        <strain evidence="2 3">FB1</strain>
    </source>
</reference>
<accession>A0A7Z1DW52</accession>
<feature type="signal peptide" evidence="1">
    <location>
        <begin position="1"/>
        <end position="19"/>
    </location>
</feature>
<sequence>MKMTTAVVGALLGCSHAGAAVFEFHGSARSLDDDRPIYQEHHAVSGTCESGVFVPEQHRVDYLRASDDTGFASKQLTYRQSVQLPEVDFHQPEFNERLEISYPEANTLDITWQKPSSETAMVELRFGSKLVVDAGFDQFVRANWAAVTSGQSVEFDFLAPTRGDYYGFVLEPGPKNRVDADIVVQIRPTSLMLRVLVDPIVLGYNRQGALTHYLGLTNIRKNADANHTAAINYRVIRYPECELTD</sequence>
<feature type="chain" id="PRO_5031383845" evidence="1">
    <location>
        <begin position="20"/>
        <end position="245"/>
    </location>
</feature>
<dbReference type="Proteomes" id="UP000216984">
    <property type="component" value="Unassembled WGS sequence"/>
</dbReference>
<gene>
    <name evidence="2" type="ORF">B9Q17_03145</name>
</gene>
<protein>
    <submittedName>
        <fullName evidence="2">Uncharacterized protein</fullName>
    </submittedName>
</protein>
<keyword evidence="3" id="KW-1185">Reference proteome</keyword>
<dbReference type="RefSeq" id="WP_094624021.1">
    <property type="nucleotide sequence ID" value="NZ_NEFY01000002.1"/>
</dbReference>
<comment type="caution">
    <text evidence="2">The sequence shown here is derived from an EMBL/GenBank/DDBJ whole genome shotgun (WGS) entry which is preliminary data.</text>
</comment>
<evidence type="ECO:0000256" key="1">
    <source>
        <dbReference type="SAM" id="SignalP"/>
    </source>
</evidence>